<feature type="active site" description="Proton donor" evidence="15 16">
    <location>
        <position position="266"/>
    </location>
</feature>
<evidence type="ECO:0000259" key="20">
    <source>
        <dbReference type="Pfam" id="PF14824"/>
    </source>
</evidence>
<comment type="function">
    <text evidence="15">Multifunctional enzyme that catalyzes the SAM-dependent methylations of uroporphyrinogen III at position C-2 and C-7 to form precorrin-2 via precorrin-1. Then it catalyzes the NAD-dependent ring dehydrogenation of precorrin-2 to yield sirohydrochlorin. Finally, it catalyzes the ferrochelation of sirohydrochlorin to yield siroheme.</text>
</comment>
<dbReference type="Pfam" id="PF13241">
    <property type="entry name" value="NAD_binding_7"/>
    <property type="match status" value="1"/>
</dbReference>
<dbReference type="Gene3D" id="3.30.160.110">
    <property type="entry name" value="Siroheme synthase, domain 2"/>
    <property type="match status" value="1"/>
</dbReference>
<accession>A0A1D8K8U1</accession>
<gene>
    <name evidence="15" type="primary">cysG</name>
    <name evidence="21" type="ORF">BJI67_10280</name>
</gene>
<dbReference type="AlphaFoldDB" id="A0A1D8K8U1"/>
<comment type="similarity">
    <text evidence="15">In the C-terminal section; belongs to the precorrin methyltransferase family.</text>
</comment>
<evidence type="ECO:0000256" key="10">
    <source>
        <dbReference type="ARBA" id="ARBA00023244"/>
    </source>
</evidence>
<dbReference type="Gene3D" id="3.40.50.720">
    <property type="entry name" value="NAD(P)-binding Rossmann-like Domain"/>
    <property type="match status" value="1"/>
</dbReference>
<feature type="binding site" evidence="15">
    <location>
        <position position="302"/>
    </location>
    <ligand>
        <name>S-adenosyl-L-methionine</name>
        <dbReference type="ChEBI" id="CHEBI:59789"/>
    </ligand>
</feature>
<evidence type="ECO:0000256" key="11">
    <source>
        <dbReference type="ARBA" id="ARBA00023268"/>
    </source>
</evidence>
<dbReference type="FunFam" id="3.30.950.10:FF:000001">
    <property type="entry name" value="Siroheme synthase"/>
    <property type="match status" value="1"/>
</dbReference>
<dbReference type="EC" id="2.1.1.107" evidence="15"/>
<dbReference type="SUPFAM" id="SSF53790">
    <property type="entry name" value="Tetrapyrrole methylase"/>
    <property type="match status" value="1"/>
</dbReference>
<dbReference type="PIRSF" id="PIRSF036426">
    <property type="entry name" value="Sirohaem_synth"/>
    <property type="match status" value="1"/>
</dbReference>
<feature type="binding site" evidence="15">
    <location>
        <position position="379"/>
    </location>
    <ligand>
        <name>S-adenosyl-L-methionine</name>
        <dbReference type="ChEBI" id="CHEBI:59789"/>
    </ligand>
</feature>
<feature type="domain" description="Tetrapyrrole methylase" evidence="18">
    <location>
        <begin position="214"/>
        <end position="423"/>
    </location>
</feature>
<dbReference type="InterPro" id="IPR014777">
    <property type="entry name" value="4pyrrole_Mease_sub1"/>
</dbReference>
<dbReference type="InterPro" id="IPR028281">
    <property type="entry name" value="Sirohaem_synthase_central"/>
</dbReference>
<evidence type="ECO:0000256" key="3">
    <source>
        <dbReference type="ARBA" id="ARBA00022573"/>
    </source>
</evidence>
<dbReference type="CDD" id="cd11642">
    <property type="entry name" value="SUMT"/>
    <property type="match status" value="1"/>
</dbReference>
<evidence type="ECO:0000256" key="14">
    <source>
        <dbReference type="ARBA" id="ARBA00060548"/>
    </source>
</evidence>
<dbReference type="InterPro" id="IPR000878">
    <property type="entry name" value="4pyrrol_Mease"/>
</dbReference>
<feature type="region of interest" description="Uroporphyrinogen-III C-methyltransferase" evidence="15">
    <location>
        <begin position="212"/>
        <end position="479"/>
    </location>
</feature>
<feature type="binding site" evidence="15">
    <location>
        <begin position="36"/>
        <end position="37"/>
    </location>
    <ligand>
        <name>NAD(+)</name>
        <dbReference type="ChEBI" id="CHEBI:57540"/>
    </ligand>
</feature>
<keyword evidence="6 15" id="KW-0949">S-adenosyl-L-methionine</keyword>
<dbReference type="InterPro" id="IPR019478">
    <property type="entry name" value="Sirohaem_synthase_dimer_dom"/>
</dbReference>
<comment type="pathway">
    <text evidence="15">Cofactor biosynthesis; adenosylcobalamin biosynthesis; sirohydrochlorin from precorrin-2: step 1/1.</text>
</comment>
<dbReference type="NCBIfam" id="NF007922">
    <property type="entry name" value="PRK10637.1"/>
    <property type="match status" value="1"/>
</dbReference>
<dbReference type="InterPro" id="IPR035996">
    <property type="entry name" value="4pyrrol_Methylase_sf"/>
</dbReference>
<dbReference type="SUPFAM" id="SSF51735">
    <property type="entry name" value="NAD(P)-binding Rossmann-fold domains"/>
    <property type="match status" value="1"/>
</dbReference>
<comment type="catalytic activity">
    <reaction evidence="13 15">
        <text>precorrin-2 + NAD(+) = sirohydrochlorin + NADH + 2 H(+)</text>
        <dbReference type="Rhea" id="RHEA:15613"/>
        <dbReference type="ChEBI" id="CHEBI:15378"/>
        <dbReference type="ChEBI" id="CHEBI:57540"/>
        <dbReference type="ChEBI" id="CHEBI:57945"/>
        <dbReference type="ChEBI" id="CHEBI:58351"/>
        <dbReference type="ChEBI" id="CHEBI:58827"/>
        <dbReference type="EC" id="1.3.1.76"/>
    </reaction>
</comment>
<evidence type="ECO:0000256" key="1">
    <source>
        <dbReference type="ARBA" id="ARBA00005010"/>
    </source>
</evidence>
<dbReference type="GO" id="GO:0032259">
    <property type="term" value="P:methylation"/>
    <property type="evidence" value="ECO:0007669"/>
    <property type="project" value="UniProtKB-KW"/>
</dbReference>
<evidence type="ECO:0000256" key="4">
    <source>
        <dbReference type="ARBA" id="ARBA00022603"/>
    </source>
</evidence>
<dbReference type="Gene3D" id="3.30.950.10">
    <property type="entry name" value="Methyltransferase, Cobalt-precorrin-4 Transmethylase, Domain 2"/>
    <property type="match status" value="1"/>
</dbReference>
<evidence type="ECO:0000256" key="17">
    <source>
        <dbReference type="RuleBase" id="RU003960"/>
    </source>
</evidence>
<comment type="similarity">
    <text evidence="2 17">Belongs to the precorrin methyltransferase family.</text>
</comment>
<sequence length="479" mass="50527">MDVKGRDCLVVGGGPVAVRKACLLLEAGARVTLVAPEASDELRALHVAERVSWLPERFAARHLAGRMLVIAATDDVGVNRRVYAAARTRNLPVNVADQPALCSFVLPAVVDRDPVTIAVSTGGNAPVLARHLKSRLETLVPHTWGRLATLLGAWRGEVKRRLNSPLSRRRFWEDVLEGAPATRALSGDISGAAAGLAAALDAAEAGSAIQGGEVWLVGAGPGDPELLTLKALRLLQRADVIVYDRLVGPGILALARREAERVFVGKRARDHAMPQEEISQLLVRLAGEGKRVLRLKGGDPFIFGRGGEEIERLAAAGIPFQVVPGITAASGCAAYAGIPLTHRDCATSVRFVTGHTRDDRLSLDWAGLAAPGQTLVFYMGLANLPEICQRLIANGLSADTPAALVEQGTTPGQRVHAGFLGTLPARCAEAGSPSLLIVGEVVSLRARLEWYQGAVPGNAMFDAPPCSADVVATPRSEVA</sequence>
<dbReference type="Gene3D" id="3.40.1010.10">
    <property type="entry name" value="Cobalt-precorrin-4 Transmethylase, Domain 1"/>
    <property type="match status" value="1"/>
</dbReference>
<dbReference type="NCBIfam" id="NF004790">
    <property type="entry name" value="PRK06136.1"/>
    <property type="match status" value="1"/>
</dbReference>
<dbReference type="PROSITE" id="PS00840">
    <property type="entry name" value="SUMT_2"/>
    <property type="match status" value="1"/>
</dbReference>
<keyword evidence="10 15" id="KW-0627">Porphyrin biosynthesis</keyword>
<feature type="binding site" evidence="15">
    <location>
        <position position="408"/>
    </location>
    <ligand>
        <name>S-adenosyl-L-methionine</name>
        <dbReference type="ChEBI" id="CHEBI:59789"/>
    </ligand>
</feature>
<dbReference type="HAMAP" id="MF_01646">
    <property type="entry name" value="Siroheme_synth"/>
    <property type="match status" value="1"/>
</dbReference>
<evidence type="ECO:0000313" key="22">
    <source>
        <dbReference type="Proteomes" id="UP000095342"/>
    </source>
</evidence>
<comment type="pathway">
    <text evidence="1 15">Porphyrin-containing compound metabolism; siroheme biosynthesis; sirohydrochlorin from precorrin-2: step 1/1.</text>
</comment>
<dbReference type="GO" id="GO:0051266">
    <property type="term" value="F:sirohydrochlorin ferrochelatase activity"/>
    <property type="evidence" value="ECO:0007669"/>
    <property type="project" value="UniProtKB-EC"/>
</dbReference>
<proteinExistence type="inferred from homology"/>
<dbReference type="PANTHER" id="PTHR45790">
    <property type="entry name" value="SIROHEME SYNTHASE-RELATED"/>
    <property type="match status" value="1"/>
</dbReference>
<evidence type="ECO:0000256" key="7">
    <source>
        <dbReference type="ARBA" id="ARBA00023002"/>
    </source>
</evidence>
<dbReference type="FunFam" id="3.40.1010.10:FF:000001">
    <property type="entry name" value="Siroheme synthase"/>
    <property type="match status" value="1"/>
</dbReference>
<dbReference type="Proteomes" id="UP000095342">
    <property type="component" value="Chromosome"/>
</dbReference>
<evidence type="ECO:0000256" key="6">
    <source>
        <dbReference type="ARBA" id="ARBA00022691"/>
    </source>
</evidence>
<dbReference type="EMBL" id="CP017448">
    <property type="protein sequence ID" value="AOV17393.1"/>
    <property type="molecule type" value="Genomic_DNA"/>
</dbReference>
<dbReference type="UniPathway" id="UPA00148">
    <property type="reaction ID" value="UER00211"/>
</dbReference>
<dbReference type="InterPro" id="IPR014776">
    <property type="entry name" value="4pyrrole_Mease_sub2"/>
</dbReference>
<evidence type="ECO:0000313" key="21">
    <source>
        <dbReference type="EMBL" id="AOV17393.1"/>
    </source>
</evidence>
<evidence type="ECO:0000256" key="9">
    <source>
        <dbReference type="ARBA" id="ARBA00023239"/>
    </source>
</evidence>
<feature type="domain" description="Siroheme synthase central" evidence="20">
    <location>
        <begin position="112"/>
        <end position="137"/>
    </location>
</feature>
<evidence type="ECO:0000256" key="13">
    <source>
        <dbReference type="ARBA" id="ARBA00047561"/>
    </source>
</evidence>
<evidence type="ECO:0000259" key="19">
    <source>
        <dbReference type="Pfam" id="PF10414"/>
    </source>
</evidence>
<organism evidence="21 22">
    <name type="scientific">Acidihalobacter aeolianus</name>
    <dbReference type="NCBI Taxonomy" id="2792603"/>
    <lineage>
        <taxon>Bacteria</taxon>
        <taxon>Pseudomonadati</taxon>
        <taxon>Pseudomonadota</taxon>
        <taxon>Gammaproteobacteria</taxon>
        <taxon>Chromatiales</taxon>
        <taxon>Ectothiorhodospiraceae</taxon>
        <taxon>Acidihalobacter</taxon>
    </lineage>
</organism>
<dbReference type="NCBIfam" id="TIGR01470">
    <property type="entry name" value="cysG_Nterm"/>
    <property type="match status" value="1"/>
</dbReference>
<dbReference type="InterPro" id="IPR012409">
    <property type="entry name" value="Sirohaem_synth"/>
</dbReference>
<feature type="region of interest" description="Precorrin-2 dehydrogenase / sirohydrochlorin ferrochelatase" evidence="15">
    <location>
        <begin position="1"/>
        <end position="196"/>
    </location>
</feature>
<keyword evidence="7 15" id="KW-0560">Oxidoreductase</keyword>
<dbReference type="InterPro" id="IPR050161">
    <property type="entry name" value="Siro_Cobalamin_biosynth"/>
</dbReference>
<dbReference type="Gene3D" id="1.10.8.210">
    <property type="entry name" value="Sirohaem synthase, dimerisation domain"/>
    <property type="match status" value="1"/>
</dbReference>
<dbReference type="InterPro" id="IPR006367">
    <property type="entry name" value="Sirohaem_synthase_N"/>
</dbReference>
<comment type="catalytic activity">
    <reaction evidence="15">
        <text>uroporphyrinogen III + 2 S-adenosyl-L-methionine = precorrin-2 + 2 S-adenosyl-L-homocysteine + H(+)</text>
        <dbReference type="Rhea" id="RHEA:32459"/>
        <dbReference type="ChEBI" id="CHEBI:15378"/>
        <dbReference type="ChEBI" id="CHEBI:57308"/>
        <dbReference type="ChEBI" id="CHEBI:57856"/>
        <dbReference type="ChEBI" id="CHEBI:58827"/>
        <dbReference type="ChEBI" id="CHEBI:59789"/>
        <dbReference type="EC" id="2.1.1.107"/>
    </reaction>
</comment>
<keyword evidence="8 15" id="KW-0520">NAD</keyword>
<keyword evidence="4 15" id="KW-0489">Methyltransferase</keyword>
<dbReference type="GO" id="GO:0019354">
    <property type="term" value="P:siroheme biosynthetic process"/>
    <property type="evidence" value="ECO:0007669"/>
    <property type="project" value="UniProtKB-UniRule"/>
</dbReference>
<dbReference type="Pfam" id="PF00590">
    <property type="entry name" value="TP_methylase"/>
    <property type="match status" value="1"/>
</dbReference>
<feature type="binding site" evidence="15">
    <location>
        <begin position="297"/>
        <end position="299"/>
    </location>
    <ligand>
        <name>S-adenosyl-L-methionine</name>
        <dbReference type="ChEBI" id="CHEBI:59789"/>
    </ligand>
</feature>
<evidence type="ECO:0000256" key="15">
    <source>
        <dbReference type="HAMAP-Rule" id="MF_01646"/>
    </source>
</evidence>
<dbReference type="Pfam" id="PF14824">
    <property type="entry name" value="Sirohm_synth_M"/>
    <property type="match status" value="1"/>
</dbReference>
<dbReference type="InterPro" id="IPR006366">
    <property type="entry name" value="CobA/CysG_C"/>
</dbReference>
<comment type="pathway">
    <text evidence="12 15">Porphyrin-containing compound metabolism; siroheme biosynthesis; precorrin-2 from uroporphyrinogen III: step 1/1.</text>
</comment>
<dbReference type="EC" id="1.3.1.76" evidence="15"/>
<evidence type="ECO:0000256" key="8">
    <source>
        <dbReference type="ARBA" id="ARBA00023027"/>
    </source>
</evidence>
<comment type="similarity">
    <text evidence="15">In the N-terminal section; belongs to the precorrin-2 dehydrogenase / sirohydrochlorin ferrochelatase family.</text>
</comment>
<dbReference type="GO" id="GO:0043115">
    <property type="term" value="F:precorrin-2 dehydrogenase activity"/>
    <property type="evidence" value="ECO:0007669"/>
    <property type="project" value="UniProtKB-UniRule"/>
</dbReference>
<dbReference type="PANTHER" id="PTHR45790:SF1">
    <property type="entry name" value="SIROHEME SYNTHASE"/>
    <property type="match status" value="1"/>
</dbReference>
<evidence type="ECO:0000259" key="18">
    <source>
        <dbReference type="Pfam" id="PF00590"/>
    </source>
</evidence>
<dbReference type="InterPro" id="IPR003043">
    <property type="entry name" value="Uropor_MeTrfase_CS"/>
</dbReference>
<dbReference type="KEGG" id="aaeo:BJI67_10280"/>
<evidence type="ECO:0000256" key="12">
    <source>
        <dbReference type="ARBA" id="ARBA00025705"/>
    </source>
</evidence>
<evidence type="ECO:0000256" key="2">
    <source>
        <dbReference type="ARBA" id="ARBA00005879"/>
    </source>
</evidence>
<dbReference type="PROSITE" id="PS00839">
    <property type="entry name" value="SUMT_1"/>
    <property type="match status" value="1"/>
</dbReference>
<dbReference type="InterPro" id="IPR037115">
    <property type="entry name" value="Sirohaem_synt_dimer_dom_sf"/>
</dbReference>
<keyword evidence="3 15" id="KW-0169">Cobalamin biosynthesis</keyword>
<comment type="caution">
    <text evidence="15">Lacks conserved residue(s) required for the propagation of feature annotation.</text>
</comment>
<dbReference type="SUPFAM" id="SSF75615">
    <property type="entry name" value="Siroheme synthase middle domains-like"/>
    <property type="match status" value="1"/>
</dbReference>
<keyword evidence="5 15" id="KW-0808">Transferase</keyword>
<feature type="active site" description="Proton acceptor" evidence="15 16">
    <location>
        <position position="244"/>
    </location>
</feature>
<keyword evidence="9 15" id="KW-0456">Lyase</keyword>
<keyword evidence="11 15" id="KW-0511">Multifunctional enzyme</keyword>
<evidence type="ECO:0000256" key="16">
    <source>
        <dbReference type="PIRSR" id="PIRSR036426-1"/>
    </source>
</evidence>
<comment type="pathway">
    <text evidence="14 15">Cofactor biosynthesis; adenosylcobalamin biosynthesis; precorrin-2 from uroporphyrinogen III: step 1/1.</text>
</comment>
<dbReference type="GO" id="GO:0051287">
    <property type="term" value="F:NAD binding"/>
    <property type="evidence" value="ECO:0007669"/>
    <property type="project" value="InterPro"/>
</dbReference>
<dbReference type="UniPathway" id="UPA00262">
    <property type="reaction ID" value="UER00211"/>
</dbReference>
<feature type="binding site" evidence="15">
    <location>
        <begin position="327"/>
        <end position="328"/>
    </location>
    <ligand>
        <name>S-adenosyl-L-methionine</name>
        <dbReference type="ChEBI" id="CHEBI:59789"/>
    </ligand>
</feature>
<dbReference type="Pfam" id="PF10414">
    <property type="entry name" value="CysG_dimeriser"/>
    <property type="match status" value="1"/>
</dbReference>
<comment type="pathway">
    <text evidence="15">Porphyrin-containing compound metabolism; siroheme biosynthesis; siroheme from sirohydrochlorin: step 1/1.</text>
</comment>
<dbReference type="NCBIfam" id="TIGR01469">
    <property type="entry name" value="cobA_cysG_Cterm"/>
    <property type="match status" value="1"/>
</dbReference>
<feature type="binding site" evidence="15">
    <location>
        <position position="221"/>
    </location>
    <ligand>
        <name>S-adenosyl-L-methionine</name>
        <dbReference type="ChEBI" id="CHEBI:59789"/>
    </ligand>
</feature>
<comment type="catalytic activity">
    <reaction evidence="15">
        <text>siroheme + 2 H(+) = sirohydrochlorin + Fe(2+)</text>
        <dbReference type="Rhea" id="RHEA:24360"/>
        <dbReference type="ChEBI" id="CHEBI:15378"/>
        <dbReference type="ChEBI" id="CHEBI:29033"/>
        <dbReference type="ChEBI" id="CHEBI:58351"/>
        <dbReference type="ChEBI" id="CHEBI:60052"/>
        <dbReference type="EC" id="4.99.1.4"/>
    </reaction>
</comment>
<feature type="binding site" evidence="15">
    <location>
        <begin position="15"/>
        <end position="16"/>
    </location>
    <ligand>
        <name>NAD(+)</name>
        <dbReference type="ChEBI" id="CHEBI:57540"/>
    </ligand>
</feature>
<name>A0A1D8K8U1_9GAMM</name>
<protein>
    <recommendedName>
        <fullName evidence="15">Siroheme synthase</fullName>
    </recommendedName>
    <domain>
        <recommendedName>
            <fullName evidence="15">Uroporphyrinogen-III C-methyltransferase</fullName>
            <shortName evidence="15">Urogen III methylase</shortName>
            <ecNumber evidence="15">2.1.1.107</ecNumber>
        </recommendedName>
        <alternativeName>
            <fullName evidence="15">SUMT</fullName>
        </alternativeName>
        <alternativeName>
            <fullName evidence="15">Uroporphyrinogen III methylase</fullName>
            <shortName evidence="15">UROM</shortName>
        </alternativeName>
    </domain>
    <domain>
        <recommendedName>
            <fullName evidence="15">Precorrin-2 dehydrogenase</fullName>
            <ecNumber evidence="15">1.3.1.76</ecNumber>
        </recommendedName>
    </domain>
    <domain>
        <recommendedName>
            <fullName evidence="15">Sirohydrochlorin ferrochelatase</fullName>
            <ecNumber evidence="15">4.99.1.4</ecNumber>
        </recommendedName>
    </domain>
</protein>
<dbReference type="GO" id="GO:0009236">
    <property type="term" value="P:cobalamin biosynthetic process"/>
    <property type="evidence" value="ECO:0007669"/>
    <property type="project" value="UniProtKB-UniRule"/>
</dbReference>
<keyword evidence="22" id="KW-1185">Reference proteome</keyword>
<dbReference type="InterPro" id="IPR036291">
    <property type="entry name" value="NAD(P)-bd_dom_sf"/>
</dbReference>
<dbReference type="GO" id="GO:0004851">
    <property type="term" value="F:uroporphyrin-III C-methyltransferase activity"/>
    <property type="evidence" value="ECO:0007669"/>
    <property type="project" value="UniProtKB-UniRule"/>
</dbReference>
<feature type="domain" description="Sirohaem synthase dimerisation" evidence="19">
    <location>
        <begin position="144"/>
        <end position="200"/>
    </location>
</feature>
<reference evidence="21 22" key="1">
    <citation type="submission" date="2016-09" db="EMBL/GenBank/DDBJ databases">
        <title>Acidihalobacter prosperus V6 (DSM14174).</title>
        <authorList>
            <person name="Khaleque H.N."/>
            <person name="Ramsay J.P."/>
            <person name="Murphy R.J.T."/>
            <person name="Kaksonen A.H."/>
            <person name="Boxall N.J."/>
            <person name="Watkin E.L.J."/>
        </authorList>
    </citation>
    <scope>NUCLEOTIDE SEQUENCE [LARGE SCALE GENOMIC DNA]</scope>
    <source>
        <strain evidence="21 22">V6</strain>
    </source>
</reference>
<evidence type="ECO:0000256" key="5">
    <source>
        <dbReference type="ARBA" id="ARBA00022679"/>
    </source>
</evidence>
<dbReference type="EC" id="4.99.1.4" evidence="15"/>